<sequence length="75" mass="9097">MKNLQPKLQLLQKTISQIQTIDKFIVFKLVSQFRKELNLTTILETLQIKQSAYYYWLLLVKNKKRIKFQKTNHTK</sequence>
<evidence type="ECO:0000313" key="1">
    <source>
        <dbReference type="EMBL" id="MBP5835789.1"/>
    </source>
</evidence>
<dbReference type="EMBL" id="JACAOD020000015">
    <property type="protein sequence ID" value="MBP5836200.1"/>
    <property type="molecule type" value="Genomic_DNA"/>
</dbReference>
<name>A0ABS5CYZ7_9MOLU</name>
<gene>
    <name evidence="1" type="ORF">CHTY_000890</name>
    <name evidence="2" type="ORF">CHTY_003090</name>
</gene>
<accession>A0ABS5CYZ7</accession>
<dbReference type="Proteomes" id="UP001195571">
    <property type="component" value="Unassembled WGS sequence"/>
</dbReference>
<organism evidence="2 3">
    <name type="scientific">Candidatus Phytoplasma meliae</name>
    <dbReference type="NCBI Taxonomy" id="1848402"/>
    <lineage>
        <taxon>Bacteria</taxon>
        <taxon>Bacillati</taxon>
        <taxon>Mycoplasmatota</taxon>
        <taxon>Mollicutes</taxon>
        <taxon>Acholeplasmatales</taxon>
        <taxon>Acholeplasmataceae</taxon>
        <taxon>Candidatus Phytoplasma</taxon>
        <taxon>16SrXIII (Mexican periwinkle virescence group)</taxon>
    </lineage>
</organism>
<proteinExistence type="predicted"/>
<keyword evidence="3" id="KW-1185">Reference proteome</keyword>
<evidence type="ECO:0000313" key="3">
    <source>
        <dbReference type="Proteomes" id="UP001195571"/>
    </source>
</evidence>
<evidence type="ECO:0000313" key="2">
    <source>
        <dbReference type="EMBL" id="MBP5836200.1"/>
    </source>
</evidence>
<comment type="caution">
    <text evidence="2">The sequence shown here is derived from an EMBL/GenBank/DDBJ whole genome shotgun (WGS) entry which is preliminary data.</text>
</comment>
<dbReference type="EMBL" id="JACAOD020000002">
    <property type="protein sequence ID" value="MBP5835789.1"/>
    <property type="molecule type" value="Genomic_DNA"/>
</dbReference>
<evidence type="ECO:0008006" key="4">
    <source>
        <dbReference type="Google" id="ProtNLM"/>
    </source>
</evidence>
<protein>
    <recommendedName>
        <fullName evidence="4">Transposase</fullName>
    </recommendedName>
</protein>
<reference evidence="2 3" key="1">
    <citation type="submission" date="2021-04" db="EMBL/GenBank/DDBJ databases">
        <title>Genomic features of Candidatus Phytoplasma meliae isolate ChTYXIII (1SrXIII-G).</title>
        <authorList>
            <person name="Fernandez F.D."/>
            <person name="Conci L.R."/>
        </authorList>
    </citation>
    <scope>NUCLEOTIDE SEQUENCE [LARGE SCALE GENOMIC DNA]</scope>
    <source>
        <strain evidence="2">ChTYXIII-Mo</strain>
    </source>
</reference>
<dbReference type="RefSeq" id="WP_203552055.1">
    <property type="nucleotide sequence ID" value="NZ_JACAOD020000002.1"/>
</dbReference>